<reference evidence="2 3" key="1">
    <citation type="submission" date="2019-05" db="EMBL/GenBank/DDBJ databases">
        <title>Another draft genome of Portunus trituberculatus and its Hox gene families provides insights of decapod evolution.</title>
        <authorList>
            <person name="Jeong J.-H."/>
            <person name="Song I."/>
            <person name="Kim S."/>
            <person name="Choi T."/>
            <person name="Kim D."/>
            <person name="Ryu S."/>
            <person name="Kim W."/>
        </authorList>
    </citation>
    <scope>NUCLEOTIDE SEQUENCE [LARGE SCALE GENOMIC DNA]</scope>
    <source>
        <tissue evidence="2">Muscle</tissue>
    </source>
</reference>
<feature type="transmembrane region" description="Helical" evidence="1">
    <location>
        <begin position="295"/>
        <end position="312"/>
    </location>
</feature>
<proteinExistence type="predicted"/>
<gene>
    <name evidence="2" type="ORF">E2C01_073108</name>
</gene>
<accession>A0A5B7I9Q4</accession>
<dbReference type="EMBL" id="VSRR010048894">
    <property type="protein sequence ID" value="MPC78616.1"/>
    <property type="molecule type" value="Genomic_DNA"/>
</dbReference>
<name>A0A5B7I9Q4_PORTR</name>
<dbReference type="Proteomes" id="UP000324222">
    <property type="component" value="Unassembled WGS sequence"/>
</dbReference>
<evidence type="ECO:0000313" key="3">
    <source>
        <dbReference type="Proteomes" id="UP000324222"/>
    </source>
</evidence>
<comment type="caution">
    <text evidence="2">The sequence shown here is derived from an EMBL/GenBank/DDBJ whole genome shotgun (WGS) entry which is preliminary data.</text>
</comment>
<organism evidence="2 3">
    <name type="scientific">Portunus trituberculatus</name>
    <name type="common">Swimming crab</name>
    <name type="synonym">Neptunus trituberculatus</name>
    <dbReference type="NCBI Taxonomy" id="210409"/>
    <lineage>
        <taxon>Eukaryota</taxon>
        <taxon>Metazoa</taxon>
        <taxon>Ecdysozoa</taxon>
        <taxon>Arthropoda</taxon>
        <taxon>Crustacea</taxon>
        <taxon>Multicrustacea</taxon>
        <taxon>Malacostraca</taxon>
        <taxon>Eumalacostraca</taxon>
        <taxon>Eucarida</taxon>
        <taxon>Decapoda</taxon>
        <taxon>Pleocyemata</taxon>
        <taxon>Brachyura</taxon>
        <taxon>Eubrachyura</taxon>
        <taxon>Portunoidea</taxon>
        <taxon>Portunidae</taxon>
        <taxon>Portuninae</taxon>
        <taxon>Portunus</taxon>
    </lineage>
</organism>
<dbReference type="AlphaFoldDB" id="A0A5B7I9Q4"/>
<keyword evidence="3" id="KW-1185">Reference proteome</keyword>
<keyword evidence="1" id="KW-0472">Membrane</keyword>
<evidence type="ECO:0000256" key="1">
    <source>
        <dbReference type="SAM" id="Phobius"/>
    </source>
</evidence>
<protein>
    <submittedName>
        <fullName evidence="2">Uncharacterized protein</fullName>
    </submittedName>
</protein>
<keyword evidence="1" id="KW-1133">Transmembrane helix</keyword>
<feature type="transmembrane region" description="Helical" evidence="1">
    <location>
        <begin position="135"/>
        <end position="159"/>
    </location>
</feature>
<feature type="transmembrane region" description="Helical" evidence="1">
    <location>
        <begin position="171"/>
        <end position="193"/>
    </location>
</feature>
<feature type="transmembrane region" description="Helical" evidence="1">
    <location>
        <begin position="364"/>
        <end position="390"/>
    </location>
</feature>
<keyword evidence="1" id="KW-0812">Transmembrane</keyword>
<feature type="transmembrane region" description="Helical" evidence="1">
    <location>
        <begin position="263"/>
        <end position="283"/>
    </location>
</feature>
<evidence type="ECO:0000313" key="2">
    <source>
        <dbReference type="EMBL" id="MPC78616.1"/>
    </source>
</evidence>
<sequence length="401" mass="43739">MASMAGMGEVMELKWLQVIGLCPYVVVSPEGACRVGWVPAVWCAVRLVVVVAIQVAILAVPETGGWESEKSIATKLSMLALRSGSQTAFTLASVVVLACSPRLPRLVQELTALRRMAATLSPPPPLRHNVFTQSFMWANAVYFLFCLSTFSASFLRGVAGDGWWLTPLLDIVFWVLSFASLPGVVLLLTGTFLELQAATRAVLPPRWEELVSEVRAESTQSLLWSAATPLKSPTLPLFLRRAHVTLVQAEEVLACLIQYLGSVLLLWLACGTPFFTFSVYLLLVQLKEAKVDYNFTLTVLILTTLLAINMAVEHLMKEVRRRGSPPLLQAALGELGRVMTPMMTYRGEEEVGTGHSLRGGSGGLVTVLVVMVMVVTCCSVTGVLVCSGGWCCIPRWRPCLR</sequence>